<feature type="region of interest" description="Disordered" evidence="1">
    <location>
        <begin position="194"/>
        <end position="329"/>
    </location>
</feature>
<evidence type="ECO:0000256" key="1">
    <source>
        <dbReference type="SAM" id="MobiDB-lite"/>
    </source>
</evidence>
<feature type="compositionally biased region" description="Low complexity" evidence="1">
    <location>
        <begin position="314"/>
        <end position="329"/>
    </location>
</feature>
<name>A0AA36JD01_9DINO</name>
<dbReference type="EMBL" id="CAUJNA010003467">
    <property type="protein sequence ID" value="CAJ1402781.1"/>
    <property type="molecule type" value="Genomic_DNA"/>
</dbReference>
<feature type="region of interest" description="Disordered" evidence="1">
    <location>
        <begin position="53"/>
        <end position="169"/>
    </location>
</feature>
<sequence length="329" mass="34383">MSDSQEALGEATLWAINRFAMKTEAEWRHMPSVGTWVMPRMAQTATSAAAIAPKGVTQVRGDERAPAAAPKVQLKRSPRHTAPPATAQKLKEKAEKAPEKKAQAAKPSGLRDVRGIAASSPTLGVSLPQVRAPAKSARSVSNLARPSEKAEPGLKASRPGSSSQTLRANLATRAALSTADIEAQQIEAKRKQAKFLAEKNARHMAKAKEPTGKEERKPLAARLIGAKPKAEPKGPSQGAEPRKAPGVPSAPTPARNVPSAPASRETKDVKAKAKPVISPRLSQLAQDGTAAKKPPARVLGSAKPQSRPGSSSLKATPAEKPAAATPAVK</sequence>
<protein>
    <submittedName>
        <fullName evidence="2">Uncharacterized protein</fullName>
    </submittedName>
</protein>
<reference evidence="2" key="1">
    <citation type="submission" date="2023-08" db="EMBL/GenBank/DDBJ databases">
        <authorList>
            <person name="Chen Y."/>
            <person name="Shah S."/>
            <person name="Dougan E. K."/>
            <person name="Thang M."/>
            <person name="Chan C."/>
        </authorList>
    </citation>
    <scope>NUCLEOTIDE SEQUENCE</scope>
</reference>
<gene>
    <name evidence="2" type="ORF">EVOR1521_LOCUS25584</name>
</gene>
<feature type="compositionally biased region" description="Basic and acidic residues" evidence="1">
    <location>
        <begin position="89"/>
        <end position="102"/>
    </location>
</feature>
<evidence type="ECO:0000313" key="2">
    <source>
        <dbReference type="EMBL" id="CAJ1402781.1"/>
    </source>
</evidence>
<organism evidence="2 3">
    <name type="scientific">Effrenium voratum</name>
    <dbReference type="NCBI Taxonomy" id="2562239"/>
    <lineage>
        <taxon>Eukaryota</taxon>
        <taxon>Sar</taxon>
        <taxon>Alveolata</taxon>
        <taxon>Dinophyceae</taxon>
        <taxon>Suessiales</taxon>
        <taxon>Symbiodiniaceae</taxon>
        <taxon>Effrenium</taxon>
    </lineage>
</organism>
<feature type="compositionally biased region" description="Basic and acidic residues" evidence="1">
    <location>
        <begin position="196"/>
        <end position="218"/>
    </location>
</feature>
<feature type="compositionally biased region" description="Polar residues" evidence="1">
    <location>
        <begin position="303"/>
        <end position="313"/>
    </location>
</feature>
<dbReference type="Proteomes" id="UP001178507">
    <property type="component" value="Unassembled WGS sequence"/>
</dbReference>
<proteinExistence type="predicted"/>
<comment type="caution">
    <text evidence="2">The sequence shown here is derived from an EMBL/GenBank/DDBJ whole genome shotgun (WGS) entry which is preliminary data.</text>
</comment>
<evidence type="ECO:0000313" key="3">
    <source>
        <dbReference type="Proteomes" id="UP001178507"/>
    </source>
</evidence>
<dbReference type="AlphaFoldDB" id="A0AA36JD01"/>
<keyword evidence="3" id="KW-1185">Reference proteome</keyword>
<accession>A0AA36JD01</accession>